<gene>
    <name evidence="1" type="ORF">CLAFUR5_11263</name>
</gene>
<sequence length="215" mass="24907">MSEQPIDHRTMSPQNTLTCTTSLVATTTTPSQPTSCAFFDKLPAELRLDVYELTFAQHDDKEVELITSSPPSASLLLACRKTYHEARATYQQARRRYWKETKFSIQVTDPRLPLALHAALPRLKRQGLEHIRHLRIRFCHPTFAGIYDQYELVTVRGVWRRVVVRPGLWSSTCACIDRFRSLKIWDTEEEAHESLVRHGERLGIKAQILYVIERC</sequence>
<organism evidence="1 2">
    <name type="scientific">Passalora fulva</name>
    <name type="common">Tomato leaf mold</name>
    <name type="synonym">Cladosporium fulvum</name>
    <dbReference type="NCBI Taxonomy" id="5499"/>
    <lineage>
        <taxon>Eukaryota</taxon>
        <taxon>Fungi</taxon>
        <taxon>Dikarya</taxon>
        <taxon>Ascomycota</taxon>
        <taxon>Pezizomycotina</taxon>
        <taxon>Dothideomycetes</taxon>
        <taxon>Dothideomycetidae</taxon>
        <taxon>Mycosphaerellales</taxon>
        <taxon>Mycosphaerellaceae</taxon>
        <taxon>Fulvia</taxon>
    </lineage>
</organism>
<dbReference type="EMBL" id="CP090170">
    <property type="protein sequence ID" value="UJO20885.1"/>
    <property type="molecule type" value="Genomic_DNA"/>
</dbReference>
<dbReference type="KEGG" id="ffu:CLAFUR5_11263"/>
<dbReference type="PANTHER" id="PTHR42085">
    <property type="entry name" value="F-BOX DOMAIN-CONTAINING PROTEIN"/>
    <property type="match status" value="1"/>
</dbReference>
<dbReference type="AlphaFoldDB" id="A0A9Q8PEC8"/>
<keyword evidence="2" id="KW-1185">Reference proteome</keyword>
<reference evidence="1" key="2">
    <citation type="journal article" date="2022" name="Microb. Genom.">
        <title>A chromosome-scale genome assembly of the tomato pathogen Cladosporium fulvum reveals a compartmentalized genome architecture and the presence of a dispensable chromosome.</title>
        <authorList>
            <person name="Zaccaron A.Z."/>
            <person name="Chen L.H."/>
            <person name="Samaras A."/>
            <person name="Stergiopoulos I."/>
        </authorList>
    </citation>
    <scope>NUCLEOTIDE SEQUENCE</scope>
    <source>
        <strain evidence="1">Race5_Kim</strain>
    </source>
</reference>
<evidence type="ECO:0000313" key="1">
    <source>
        <dbReference type="EMBL" id="UJO20885.1"/>
    </source>
</evidence>
<name>A0A9Q8PEC8_PASFU</name>
<dbReference type="InterPro" id="IPR038883">
    <property type="entry name" value="AN11006-like"/>
</dbReference>
<dbReference type="RefSeq" id="XP_047765251.1">
    <property type="nucleotide sequence ID" value="XM_047910411.1"/>
</dbReference>
<dbReference type="Proteomes" id="UP000756132">
    <property type="component" value="Chromosome 8"/>
</dbReference>
<proteinExistence type="predicted"/>
<dbReference type="PANTHER" id="PTHR42085:SF2">
    <property type="entry name" value="F-BOX DOMAIN-CONTAINING PROTEIN"/>
    <property type="match status" value="1"/>
</dbReference>
<protein>
    <submittedName>
        <fullName evidence="1">Uncharacterized protein</fullName>
    </submittedName>
</protein>
<accession>A0A9Q8PEC8</accession>
<evidence type="ECO:0000313" key="2">
    <source>
        <dbReference type="Proteomes" id="UP000756132"/>
    </source>
</evidence>
<dbReference type="GeneID" id="71991141"/>
<dbReference type="OrthoDB" id="5413827at2759"/>
<reference evidence="1" key="1">
    <citation type="submission" date="2021-12" db="EMBL/GenBank/DDBJ databases">
        <authorList>
            <person name="Zaccaron A."/>
            <person name="Stergiopoulos I."/>
        </authorList>
    </citation>
    <scope>NUCLEOTIDE SEQUENCE</scope>
    <source>
        <strain evidence="1">Race5_Kim</strain>
    </source>
</reference>